<evidence type="ECO:0000313" key="4">
    <source>
        <dbReference type="EMBL" id="KAK2726906.1"/>
    </source>
</evidence>
<evidence type="ECO:0000256" key="2">
    <source>
        <dbReference type="ARBA" id="ARBA00022763"/>
    </source>
</evidence>
<proteinExistence type="inferred from homology"/>
<evidence type="ECO:0000313" key="5">
    <source>
        <dbReference type="Proteomes" id="UP001187531"/>
    </source>
</evidence>
<dbReference type="AlphaFoldDB" id="A0AA88IHD6"/>
<reference evidence="4" key="1">
    <citation type="submission" date="2023-07" db="EMBL/GenBank/DDBJ databases">
        <title>Chromosome-level genome assembly of Artemia franciscana.</title>
        <authorList>
            <person name="Jo E."/>
        </authorList>
    </citation>
    <scope>NUCLEOTIDE SEQUENCE</scope>
    <source>
        <tissue evidence="4">Whole body</tissue>
    </source>
</reference>
<protein>
    <submittedName>
        <fullName evidence="4">Uncharacterized protein</fullName>
    </submittedName>
</protein>
<keyword evidence="3" id="KW-0234">DNA repair</keyword>
<dbReference type="Proteomes" id="UP001187531">
    <property type="component" value="Unassembled WGS sequence"/>
</dbReference>
<dbReference type="PANTHER" id="PTHR21261">
    <property type="entry name" value="BEAT PROTEIN"/>
    <property type="match status" value="1"/>
</dbReference>
<comment type="caution">
    <text evidence="4">The sequence shown here is derived from an EMBL/GenBank/DDBJ whole genome shotgun (WGS) entry which is preliminary data.</text>
</comment>
<dbReference type="EMBL" id="JAVRJZ010000001">
    <property type="protein sequence ID" value="KAK2726906.1"/>
    <property type="molecule type" value="Genomic_DNA"/>
</dbReference>
<keyword evidence="5" id="KW-1185">Reference proteome</keyword>
<organism evidence="4 5">
    <name type="scientific">Artemia franciscana</name>
    <name type="common">Brine shrimp</name>
    <name type="synonym">Artemia sanfranciscana</name>
    <dbReference type="NCBI Taxonomy" id="6661"/>
    <lineage>
        <taxon>Eukaryota</taxon>
        <taxon>Metazoa</taxon>
        <taxon>Ecdysozoa</taxon>
        <taxon>Arthropoda</taxon>
        <taxon>Crustacea</taxon>
        <taxon>Branchiopoda</taxon>
        <taxon>Anostraca</taxon>
        <taxon>Artemiidae</taxon>
        <taxon>Artemia</taxon>
    </lineage>
</organism>
<dbReference type="InterPro" id="IPR010760">
    <property type="entry name" value="DNA-repair_Swi5"/>
</dbReference>
<dbReference type="Pfam" id="PF07061">
    <property type="entry name" value="Swi5"/>
    <property type="match status" value="1"/>
</dbReference>
<sequence length="238" mass="27594">MERWKSEAKNSYLMTAYVTRDECVTAYWYNLSERKTVDRSYLRQYPLEEVQETGLQSITLGLQFKVRQKHFKHGGLKIKCLATLAALYWRSDERNAEPAAMRSSYNLQEHKANAKVSPTSEDSRCWFFNIGSGSDCIFQGMAIVTVLNALKSSREIVRKRKFQSPVLKQNAVVEKKQNIVDEEQVNRDIDEYIKKGFKFDDYDKYVKLLHDYNDAKDATQIIFGRLAELDGITAKTMS</sequence>
<gene>
    <name evidence="4" type="ORF">QYM36_007676</name>
</gene>
<evidence type="ECO:0000256" key="1">
    <source>
        <dbReference type="ARBA" id="ARBA00008060"/>
    </source>
</evidence>
<dbReference type="Gene3D" id="1.20.5.170">
    <property type="match status" value="1"/>
</dbReference>
<dbReference type="GO" id="GO:0006281">
    <property type="term" value="P:DNA repair"/>
    <property type="evidence" value="ECO:0007669"/>
    <property type="project" value="UniProtKB-KW"/>
</dbReference>
<keyword evidence="2" id="KW-0227">DNA damage</keyword>
<name>A0AA88IHD6_ARTSF</name>
<accession>A0AA88IHD6</accession>
<comment type="similarity">
    <text evidence="1">Belongs to the SWI5/SAE3 family.</text>
</comment>
<dbReference type="PANTHER" id="PTHR21261:SF15">
    <property type="entry name" value="BEATEN PATH IIIA, ISOFORM D-RELATED"/>
    <property type="match status" value="1"/>
</dbReference>
<evidence type="ECO:0000256" key="3">
    <source>
        <dbReference type="ARBA" id="ARBA00023204"/>
    </source>
</evidence>